<dbReference type="RefSeq" id="WP_135994156.1">
    <property type="nucleotide sequence ID" value="NZ_CP071057.1"/>
</dbReference>
<evidence type="ECO:0008006" key="4">
    <source>
        <dbReference type="Google" id="ProtNLM"/>
    </source>
</evidence>
<gene>
    <name evidence="2" type="ORF">E5163_00495</name>
</gene>
<proteinExistence type="predicted"/>
<sequence length="202" mass="21624">MITLPRLCLTAAIASLALAGCASKDSDSVDLVGTTRAAGSDAIGLPRDRPGQIMVDEGDDTVPTPYGGIGSPRTCSTVARDIARLTAVIGPDQEYQPRSEEEREERSLWDRGQDLMTADRAEGAALDAYHSAIVGLNPVRPVIRFIGGAGEIESAARQQRTMALKRRAYLRGLYDGFGCERSHLISVFEEYGLTSAAEPDSP</sequence>
<dbReference type="EMBL" id="SRXW01000001">
    <property type="protein sequence ID" value="TGY89657.1"/>
    <property type="molecule type" value="Genomic_DNA"/>
</dbReference>
<dbReference type="PROSITE" id="PS51257">
    <property type="entry name" value="PROKAR_LIPOPROTEIN"/>
    <property type="match status" value="1"/>
</dbReference>
<accession>A0A4S2H235</accession>
<evidence type="ECO:0000313" key="3">
    <source>
        <dbReference type="Proteomes" id="UP000308054"/>
    </source>
</evidence>
<name>A0A4S2H235_9PROT</name>
<keyword evidence="1" id="KW-0732">Signal</keyword>
<dbReference type="AlphaFoldDB" id="A0A4S2H235"/>
<dbReference type="Proteomes" id="UP000308054">
    <property type="component" value="Unassembled WGS sequence"/>
</dbReference>
<keyword evidence="3" id="KW-1185">Reference proteome</keyword>
<evidence type="ECO:0000313" key="2">
    <source>
        <dbReference type="EMBL" id="TGY89657.1"/>
    </source>
</evidence>
<organism evidence="2 3">
    <name type="scientific">Marinicauda algicola</name>
    <dbReference type="NCBI Taxonomy" id="2029849"/>
    <lineage>
        <taxon>Bacteria</taxon>
        <taxon>Pseudomonadati</taxon>
        <taxon>Pseudomonadota</taxon>
        <taxon>Alphaproteobacteria</taxon>
        <taxon>Maricaulales</taxon>
        <taxon>Maricaulaceae</taxon>
        <taxon>Marinicauda</taxon>
    </lineage>
</organism>
<comment type="caution">
    <text evidence="2">The sequence shown here is derived from an EMBL/GenBank/DDBJ whole genome shotgun (WGS) entry which is preliminary data.</text>
</comment>
<evidence type="ECO:0000256" key="1">
    <source>
        <dbReference type="SAM" id="SignalP"/>
    </source>
</evidence>
<feature type="chain" id="PRO_5020718671" description="Lipoprotein" evidence="1">
    <location>
        <begin position="20"/>
        <end position="202"/>
    </location>
</feature>
<reference evidence="2 3" key="1">
    <citation type="journal article" date="2017" name="Int. J. Syst. Evol. Microbiol.">
        <title>Marinicauda algicola sp. nov., isolated from a marine red alga Rhodosorus marinus.</title>
        <authorList>
            <person name="Jeong S.E."/>
            <person name="Jeon S.H."/>
            <person name="Chun B.H."/>
            <person name="Kim D.W."/>
            <person name="Jeon C.O."/>
        </authorList>
    </citation>
    <scope>NUCLEOTIDE SEQUENCE [LARGE SCALE GENOMIC DNA]</scope>
    <source>
        <strain evidence="2 3">JCM 31718</strain>
    </source>
</reference>
<feature type="signal peptide" evidence="1">
    <location>
        <begin position="1"/>
        <end position="19"/>
    </location>
</feature>
<dbReference type="OrthoDB" id="7630296at2"/>
<protein>
    <recommendedName>
        <fullName evidence="4">Lipoprotein</fullName>
    </recommendedName>
</protein>